<dbReference type="GO" id="GO:0006006">
    <property type="term" value="P:glucose metabolic process"/>
    <property type="evidence" value="ECO:0007669"/>
    <property type="project" value="UniProtKB-KW"/>
</dbReference>
<dbReference type="EMBL" id="NOXV01000167">
    <property type="protein sequence ID" value="OYQ43812.1"/>
    <property type="molecule type" value="Genomic_DNA"/>
</dbReference>
<feature type="chain" id="PRO_5012423059" evidence="3">
    <location>
        <begin position="18"/>
        <end position="367"/>
    </location>
</feature>
<proteinExistence type="inferred from homology"/>
<comment type="caution">
    <text evidence="4">The sequence shown here is derived from an EMBL/GenBank/DDBJ whole genome shotgun (WGS) entry which is preliminary data.</text>
</comment>
<accession>A0A255ZQZ4</accession>
<keyword evidence="2" id="KW-0313">Glucose metabolism</keyword>
<dbReference type="Pfam" id="PF10282">
    <property type="entry name" value="Lactonase"/>
    <property type="match status" value="1"/>
</dbReference>
<dbReference type="InterPro" id="IPR015943">
    <property type="entry name" value="WD40/YVTN_repeat-like_dom_sf"/>
</dbReference>
<keyword evidence="5" id="KW-1185">Reference proteome</keyword>
<protein>
    <submittedName>
        <fullName evidence="4">6-phosphogluconolactonase</fullName>
    </submittedName>
</protein>
<dbReference type="GO" id="GO:0005829">
    <property type="term" value="C:cytosol"/>
    <property type="evidence" value="ECO:0007669"/>
    <property type="project" value="TreeGrafter"/>
</dbReference>
<dbReference type="InterPro" id="IPR011048">
    <property type="entry name" value="Haem_d1_sf"/>
</dbReference>
<dbReference type="GO" id="GO:0017057">
    <property type="term" value="F:6-phosphogluconolactonase activity"/>
    <property type="evidence" value="ECO:0007669"/>
    <property type="project" value="TreeGrafter"/>
</dbReference>
<sequence>MKIIALVILFVFMHAGAQDYNLVVGTYTRACDSKGLYVYDFNSATAETKLKSTSEFINNPSYLTASPDNKYIYTVNENGEKSGVTALRYTPGNGKLKSLHDKDSRGEDPCYIISNEKHVIVANYTGGTISVFERNADGSLTDAKQLVKHSGRSINNERQEKPHIHMVQFSPDKKYVFAIDLGTDKIYIYHYNPNEENKILVLKDVIVTKAGSGPRHMVFNPNGIFFYVLHELDASLTVYSWIKDKAMPIQELSIAIKDEGCKNSGGDLRFTRDGKFLYVTNRGDANTVTIFKSHANGMLNFVEELPTMGEEPRNISIDPKDNFVLIGHQKSNDIVIFKRDKTTGKLTDTTKRIRLCSPVCLIFTNNK</sequence>
<dbReference type="AlphaFoldDB" id="A0A255ZQZ4"/>
<gene>
    <name evidence="4" type="ORF">CHU92_02900</name>
</gene>
<keyword evidence="3" id="KW-0732">Signal</keyword>
<organism evidence="4 5">
    <name type="scientific">Flavobacterium cyanobacteriorum</name>
    <dbReference type="NCBI Taxonomy" id="2022802"/>
    <lineage>
        <taxon>Bacteria</taxon>
        <taxon>Pseudomonadati</taxon>
        <taxon>Bacteroidota</taxon>
        <taxon>Flavobacteriia</taxon>
        <taxon>Flavobacteriales</taxon>
        <taxon>Flavobacteriaceae</taxon>
        <taxon>Flavobacterium</taxon>
    </lineage>
</organism>
<dbReference type="Gene3D" id="2.130.10.10">
    <property type="entry name" value="YVTN repeat-like/Quinoprotein amine dehydrogenase"/>
    <property type="match status" value="1"/>
</dbReference>
<dbReference type="OrthoDB" id="9790815at2"/>
<dbReference type="PANTHER" id="PTHR30344">
    <property type="entry name" value="6-PHOSPHOGLUCONOLACTONASE-RELATED"/>
    <property type="match status" value="1"/>
</dbReference>
<dbReference type="PANTHER" id="PTHR30344:SF1">
    <property type="entry name" value="6-PHOSPHOGLUCONOLACTONASE"/>
    <property type="match status" value="1"/>
</dbReference>
<dbReference type="InterPro" id="IPR019405">
    <property type="entry name" value="Lactonase_7-beta_prop"/>
</dbReference>
<evidence type="ECO:0000256" key="1">
    <source>
        <dbReference type="ARBA" id="ARBA00005564"/>
    </source>
</evidence>
<comment type="similarity">
    <text evidence="1">Belongs to the cycloisomerase 2 family.</text>
</comment>
<evidence type="ECO:0000256" key="2">
    <source>
        <dbReference type="ARBA" id="ARBA00022526"/>
    </source>
</evidence>
<keyword evidence="2" id="KW-0119">Carbohydrate metabolism</keyword>
<feature type="signal peptide" evidence="3">
    <location>
        <begin position="1"/>
        <end position="17"/>
    </location>
</feature>
<evidence type="ECO:0000313" key="5">
    <source>
        <dbReference type="Proteomes" id="UP000216605"/>
    </source>
</evidence>
<dbReference type="InterPro" id="IPR050282">
    <property type="entry name" value="Cycloisomerase_2"/>
</dbReference>
<reference evidence="4 5" key="1">
    <citation type="submission" date="2017-07" db="EMBL/GenBank/DDBJ databases">
        <title>Flavobacterium cyanobacteriorum sp. nov., isolated from cyanobacterial aggregates in a eutrophic lake.</title>
        <authorList>
            <person name="Cai H."/>
        </authorList>
    </citation>
    <scope>NUCLEOTIDE SEQUENCE [LARGE SCALE GENOMIC DNA]</scope>
    <source>
        <strain evidence="4 5">TH021</strain>
    </source>
</reference>
<name>A0A255ZQZ4_9FLAO</name>
<evidence type="ECO:0000313" key="4">
    <source>
        <dbReference type="EMBL" id="OYQ43812.1"/>
    </source>
</evidence>
<dbReference type="SUPFAM" id="SSF51004">
    <property type="entry name" value="C-terminal (heme d1) domain of cytochrome cd1-nitrite reductase"/>
    <property type="match status" value="1"/>
</dbReference>
<evidence type="ECO:0000256" key="3">
    <source>
        <dbReference type="SAM" id="SignalP"/>
    </source>
</evidence>
<dbReference type="Proteomes" id="UP000216605">
    <property type="component" value="Unassembled WGS sequence"/>
</dbReference>